<keyword evidence="2" id="KW-1185">Reference proteome</keyword>
<gene>
    <name evidence="1" type="ORF">KT99_11188</name>
</gene>
<protein>
    <submittedName>
        <fullName evidence="1">Uncharacterized protein</fullName>
    </submittedName>
</protein>
<comment type="caution">
    <text evidence="1">The sequence shown here is derived from an EMBL/GenBank/DDBJ whole genome shotgun (WGS) entry which is preliminary data.</text>
</comment>
<dbReference type="AlphaFoldDB" id="A9DC94"/>
<dbReference type="EMBL" id="ABIC01000021">
    <property type="protein sequence ID" value="EDQ00411.1"/>
    <property type="molecule type" value="Genomic_DNA"/>
</dbReference>
<reference evidence="1 2" key="1">
    <citation type="submission" date="2007-10" db="EMBL/GenBank/DDBJ databases">
        <authorList>
            <person name="Yayanos A."/>
            <person name="Ferriera S."/>
            <person name="Johnson J."/>
            <person name="Kravitz S."/>
            <person name="Halpern A."/>
            <person name="Remington K."/>
            <person name="Beeson K."/>
            <person name="Tran B."/>
            <person name="Rogers Y.-H."/>
            <person name="Friedman R."/>
            <person name="Venter J.C."/>
        </authorList>
    </citation>
    <scope>NUCLEOTIDE SEQUENCE [LARGE SCALE GENOMIC DNA]</scope>
    <source>
        <strain evidence="1 2">KT99</strain>
    </source>
</reference>
<accession>A9DC94</accession>
<dbReference type="Proteomes" id="UP000005839">
    <property type="component" value="Unassembled WGS sequence"/>
</dbReference>
<evidence type="ECO:0000313" key="2">
    <source>
        <dbReference type="Proteomes" id="UP000005839"/>
    </source>
</evidence>
<sequence length="27" mass="2917">MSSMMDLMNCSLLVLAFDTDSACLSAF</sequence>
<name>A9DC94_9GAMM</name>
<organism evidence="1 2">
    <name type="scientific">Shewanella benthica KT99</name>
    <dbReference type="NCBI Taxonomy" id="314608"/>
    <lineage>
        <taxon>Bacteria</taxon>
        <taxon>Pseudomonadati</taxon>
        <taxon>Pseudomonadota</taxon>
        <taxon>Gammaproteobacteria</taxon>
        <taxon>Alteromonadales</taxon>
        <taxon>Shewanellaceae</taxon>
        <taxon>Shewanella</taxon>
    </lineage>
</organism>
<proteinExistence type="predicted"/>
<evidence type="ECO:0000313" key="1">
    <source>
        <dbReference type="EMBL" id="EDQ00411.1"/>
    </source>
</evidence>